<keyword evidence="11" id="KW-1185">Reference proteome</keyword>
<feature type="compositionally biased region" description="Acidic residues" evidence="7">
    <location>
        <begin position="280"/>
        <end position="299"/>
    </location>
</feature>
<keyword evidence="4" id="KW-1133">Transmembrane helix</keyword>
<dbReference type="GO" id="GO:0003682">
    <property type="term" value="F:chromatin binding"/>
    <property type="evidence" value="ECO:0007669"/>
    <property type="project" value="InterPro"/>
</dbReference>
<feature type="domain" description="Man1/Src1-like C-terminal" evidence="8">
    <location>
        <begin position="327"/>
        <end position="640"/>
    </location>
</feature>
<dbReference type="Gene3D" id="1.10.10.1180">
    <property type="entry name" value="MAN1, winged-helix domain"/>
    <property type="match status" value="1"/>
</dbReference>
<dbReference type="InterPro" id="IPR041885">
    <property type="entry name" value="MAN1_winged_helix_dom"/>
</dbReference>
<protein>
    <submittedName>
        <fullName evidence="10">Uncharacterized protein</fullName>
    </submittedName>
</protein>
<dbReference type="Gene3D" id="1.10.720.30">
    <property type="entry name" value="SAP domain"/>
    <property type="match status" value="1"/>
</dbReference>
<feature type="compositionally biased region" description="Basic residues" evidence="7">
    <location>
        <begin position="113"/>
        <end position="129"/>
    </location>
</feature>
<feature type="compositionally biased region" description="Basic and acidic residues" evidence="7">
    <location>
        <begin position="202"/>
        <end position="215"/>
    </location>
</feature>
<evidence type="ECO:0000256" key="5">
    <source>
        <dbReference type="ARBA" id="ARBA00023136"/>
    </source>
</evidence>
<organism evidence="10 11">
    <name type="scientific">Morchella conica CCBAS932</name>
    <dbReference type="NCBI Taxonomy" id="1392247"/>
    <lineage>
        <taxon>Eukaryota</taxon>
        <taxon>Fungi</taxon>
        <taxon>Dikarya</taxon>
        <taxon>Ascomycota</taxon>
        <taxon>Pezizomycotina</taxon>
        <taxon>Pezizomycetes</taxon>
        <taxon>Pezizales</taxon>
        <taxon>Morchellaceae</taxon>
        <taxon>Morchella</taxon>
    </lineage>
</organism>
<evidence type="ECO:0000256" key="3">
    <source>
        <dbReference type="ARBA" id="ARBA00022692"/>
    </source>
</evidence>
<dbReference type="Pfam" id="PF12949">
    <property type="entry name" value="HeH"/>
    <property type="match status" value="1"/>
</dbReference>
<keyword evidence="6" id="KW-0539">Nucleus</keyword>
<evidence type="ECO:0000256" key="4">
    <source>
        <dbReference type="ARBA" id="ARBA00022989"/>
    </source>
</evidence>
<reference evidence="10 11" key="1">
    <citation type="journal article" date="2018" name="Nat. Ecol. Evol.">
        <title>Pezizomycetes genomes reveal the molecular basis of ectomycorrhizal truffle lifestyle.</title>
        <authorList>
            <person name="Murat C."/>
            <person name="Payen T."/>
            <person name="Noel B."/>
            <person name="Kuo A."/>
            <person name="Morin E."/>
            <person name="Chen J."/>
            <person name="Kohler A."/>
            <person name="Krizsan K."/>
            <person name="Balestrini R."/>
            <person name="Da Silva C."/>
            <person name="Montanini B."/>
            <person name="Hainaut M."/>
            <person name="Levati E."/>
            <person name="Barry K.W."/>
            <person name="Belfiori B."/>
            <person name="Cichocki N."/>
            <person name="Clum A."/>
            <person name="Dockter R.B."/>
            <person name="Fauchery L."/>
            <person name="Guy J."/>
            <person name="Iotti M."/>
            <person name="Le Tacon F."/>
            <person name="Lindquist E.A."/>
            <person name="Lipzen A."/>
            <person name="Malagnac F."/>
            <person name="Mello A."/>
            <person name="Molinier V."/>
            <person name="Miyauchi S."/>
            <person name="Poulain J."/>
            <person name="Riccioni C."/>
            <person name="Rubini A."/>
            <person name="Sitrit Y."/>
            <person name="Splivallo R."/>
            <person name="Traeger S."/>
            <person name="Wang M."/>
            <person name="Zifcakova L."/>
            <person name="Wipf D."/>
            <person name="Zambonelli A."/>
            <person name="Paolocci F."/>
            <person name="Nowrousian M."/>
            <person name="Ottonello S."/>
            <person name="Baldrian P."/>
            <person name="Spatafora J.W."/>
            <person name="Henrissat B."/>
            <person name="Nagy L.G."/>
            <person name="Aury J.M."/>
            <person name="Wincker P."/>
            <person name="Grigoriev I.V."/>
            <person name="Bonfante P."/>
            <person name="Martin F.M."/>
        </authorList>
    </citation>
    <scope>NUCLEOTIDE SEQUENCE [LARGE SCALE GENOMIC DNA]</scope>
    <source>
        <strain evidence="10 11">CCBAS932</strain>
    </source>
</reference>
<feature type="compositionally biased region" description="Basic and acidic residues" evidence="7">
    <location>
        <begin position="130"/>
        <end position="146"/>
    </location>
</feature>
<dbReference type="InterPro" id="IPR025856">
    <property type="entry name" value="HeH/LEM_domain"/>
</dbReference>
<dbReference type="GO" id="GO:0071763">
    <property type="term" value="P:nuclear membrane organization"/>
    <property type="evidence" value="ECO:0007669"/>
    <property type="project" value="TreeGrafter"/>
</dbReference>
<dbReference type="GO" id="GO:0005783">
    <property type="term" value="C:endoplasmic reticulum"/>
    <property type="evidence" value="ECO:0007669"/>
    <property type="project" value="TreeGrafter"/>
</dbReference>
<feature type="region of interest" description="Disordered" evidence="7">
    <location>
        <begin position="67"/>
        <end position="255"/>
    </location>
</feature>
<dbReference type="CDD" id="cd12935">
    <property type="entry name" value="LEM_like"/>
    <property type="match status" value="1"/>
</dbReference>
<dbReference type="InParanoid" id="A0A3N4KDW5"/>
<feature type="compositionally biased region" description="Polar residues" evidence="7">
    <location>
        <begin position="187"/>
        <end position="199"/>
    </location>
</feature>
<dbReference type="Pfam" id="PF09402">
    <property type="entry name" value="MSC"/>
    <property type="match status" value="1"/>
</dbReference>
<evidence type="ECO:0000313" key="10">
    <source>
        <dbReference type="EMBL" id="RPB08703.1"/>
    </source>
</evidence>
<dbReference type="OrthoDB" id="2503928at2759"/>
<dbReference type="STRING" id="1392247.A0A3N4KDW5"/>
<dbReference type="EMBL" id="ML119160">
    <property type="protein sequence ID" value="RPB08703.1"/>
    <property type="molecule type" value="Genomic_DNA"/>
</dbReference>
<dbReference type="InterPro" id="IPR036361">
    <property type="entry name" value="SAP_dom_sf"/>
</dbReference>
<feature type="region of interest" description="Disordered" evidence="7">
    <location>
        <begin position="278"/>
        <end position="318"/>
    </location>
</feature>
<comment type="subcellular location">
    <subcellularLocation>
        <location evidence="1">Nucleus inner membrane</location>
    </subcellularLocation>
</comment>
<dbReference type="InterPro" id="IPR044780">
    <property type="entry name" value="Heh2/Src1"/>
</dbReference>
<evidence type="ECO:0000256" key="2">
    <source>
        <dbReference type="ARBA" id="ARBA00022553"/>
    </source>
</evidence>
<evidence type="ECO:0000256" key="1">
    <source>
        <dbReference type="ARBA" id="ARBA00004540"/>
    </source>
</evidence>
<keyword evidence="5" id="KW-0472">Membrane</keyword>
<dbReference type="PANTHER" id="PTHR47808">
    <property type="entry name" value="INNER NUCLEAR MEMBRANE PROTEIN HEH2-RELATED"/>
    <property type="match status" value="1"/>
</dbReference>
<keyword evidence="2" id="KW-0597">Phosphoprotein</keyword>
<evidence type="ECO:0000313" key="11">
    <source>
        <dbReference type="Proteomes" id="UP000277580"/>
    </source>
</evidence>
<dbReference type="FunCoup" id="A0A3N4KDW5">
    <property type="interactions" value="52"/>
</dbReference>
<dbReference type="GO" id="GO:0005637">
    <property type="term" value="C:nuclear inner membrane"/>
    <property type="evidence" value="ECO:0007669"/>
    <property type="project" value="UniProtKB-SubCell"/>
</dbReference>
<evidence type="ECO:0000256" key="7">
    <source>
        <dbReference type="SAM" id="MobiDB-lite"/>
    </source>
</evidence>
<gene>
    <name evidence="10" type="ORF">P167DRAFT_528306</name>
</gene>
<dbReference type="InterPro" id="IPR018996">
    <property type="entry name" value="Man1/Src1-like_C"/>
</dbReference>
<proteinExistence type="predicted"/>
<dbReference type="GO" id="GO:0034399">
    <property type="term" value="C:nuclear periphery"/>
    <property type="evidence" value="ECO:0007669"/>
    <property type="project" value="TreeGrafter"/>
</dbReference>
<accession>A0A3N4KDW5</accession>
<keyword evidence="3" id="KW-0812">Transmembrane</keyword>
<evidence type="ECO:0000256" key="6">
    <source>
        <dbReference type="ARBA" id="ARBA00023242"/>
    </source>
</evidence>
<sequence>MDNETDYLQPGFDPATLKVPQLRGILLEHNVDYPTSAKKAQLVELFTQHVAPKARTILNARSRVKPSGRGIVDMGRDNTPSIEATPRRSSRRAASRVGTADTEEEEETPRPARTPRRSASVKRASGKHTRVQETDKSEVEDQEPPKSIRKTRNSSVRQSIIPKAESPGDSPPKLKFENSEDDGAVFSSHNPFQSGSPPATRSPERADRRKTLASEKKRKSISARRRTDFTPSRYDSERDSAYTPTNTHVVPSSKKFEVPLSRLQSSKNDVKNKGIVKKEEEEEGYSLEPGEEFTPEETEEIAREPGALRRRTGGQSSSTGTNMLWAIVIALLSGYFMWWRKEKKEVGYCGLGKLDMQTYDPDWTSLIRPQCEPCPPNAICRFNYEADCKDDYVLVPNPLSFGGLVPLPPTCEPDSEKLRRIAILSDEAIRVLRERAADVECGEASLGKDEEAGVSEADLRQVLYDLKAPSLSDAQFNELWRNALEDVSNREEVVSTKNSQDVTYLRSTSLASIPLGCAIRKSITGSMVRHRIELIGVILITVILTRLRSYIATNRHYKEQVTQLVHVALQQLAQHATDNPTEPWVGAVQLRDQVLQHEFNPQRRKKLWDGVQKIVEMNSNVRAGEREISGEVMRVWTWIGGRISSARMANGVGSIGEMEGNGGEFSGKQPVFSRVIV</sequence>
<evidence type="ECO:0000259" key="9">
    <source>
        <dbReference type="Pfam" id="PF12949"/>
    </source>
</evidence>
<dbReference type="AlphaFoldDB" id="A0A3N4KDW5"/>
<evidence type="ECO:0000259" key="8">
    <source>
        <dbReference type="Pfam" id="PF09402"/>
    </source>
</evidence>
<dbReference type="Proteomes" id="UP000277580">
    <property type="component" value="Unassembled WGS sequence"/>
</dbReference>
<dbReference type="PANTHER" id="PTHR47808:SF2">
    <property type="entry name" value="LEM DOMAIN-CONTAINING PROTEIN 2"/>
    <property type="match status" value="1"/>
</dbReference>
<name>A0A3N4KDW5_9PEZI</name>
<feature type="domain" description="HeH/LEM" evidence="9">
    <location>
        <begin position="14"/>
        <end position="47"/>
    </location>
</feature>